<proteinExistence type="predicted"/>
<evidence type="ECO:0000313" key="2">
    <source>
        <dbReference type="Proteomes" id="UP000821845"/>
    </source>
</evidence>
<keyword evidence="2" id="KW-1185">Reference proteome</keyword>
<protein>
    <submittedName>
        <fullName evidence="1">Uncharacterized protein</fullName>
    </submittedName>
</protein>
<dbReference type="Proteomes" id="UP000821845">
    <property type="component" value="Chromosome 3"/>
</dbReference>
<accession>A0ACB7SPZ8</accession>
<reference evidence="1" key="1">
    <citation type="submission" date="2020-05" db="EMBL/GenBank/DDBJ databases">
        <title>Large-scale comparative analyses of tick genomes elucidate their genetic diversity and vector capacities.</title>
        <authorList>
            <person name="Jia N."/>
            <person name="Wang J."/>
            <person name="Shi W."/>
            <person name="Du L."/>
            <person name="Sun Y."/>
            <person name="Zhan W."/>
            <person name="Jiang J."/>
            <person name="Wang Q."/>
            <person name="Zhang B."/>
            <person name="Ji P."/>
            <person name="Sakyi L.B."/>
            <person name="Cui X."/>
            <person name="Yuan T."/>
            <person name="Jiang B."/>
            <person name="Yang W."/>
            <person name="Lam T.T.-Y."/>
            <person name="Chang Q."/>
            <person name="Ding S."/>
            <person name="Wang X."/>
            <person name="Zhu J."/>
            <person name="Ruan X."/>
            <person name="Zhao L."/>
            <person name="Wei J."/>
            <person name="Que T."/>
            <person name="Du C."/>
            <person name="Cheng J."/>
            <person name="Dai P."/>
            <person name="Han X."/>
            <person name="Huang E."/>
            <person name="Gao Y."/>
            <person name="Liu J."/>
            <person name="Shao H."/>
            <person name="Ye R."/>
            <person name="Li L."/>
            <person name="Wei W."/>
            <person name="Wang X."/>
            <person name="Wang C."/>
            <person name="Yang T."/>
            <person name="Huo Q."/>
            <person name="Li W."/>
            <person name="Guo W."/>
            <person name="Chen H."/>
            <person name="Zhou L."/>
            <person name="Ni X."/>
            <person name="Tian J."/>
            <person name="Zhou Y."/>
            <person name="Sheng Y."/>
            <person name="Liu T."/>
            <person name="Pan Y."/>
            <person name="Xia L."/>
            <person name="Li J."/>
            <person name="Zhao F."/>
            <person name="Cao W."/>
        </authorList>
    </citation>
    <scope>NUCLEOTIDE SEQUENCE</scope>
    <source>
        <strain evidence="1">Hyas-2018</strain>
    </source>
</reference>
<evidence type="ECO:0000313" key="1">
    <source>
        <dbReference type="EMBL" id="KAH6936680.1"/>
    </source>
</evidence>
<name>A0ACB7SPZ8_HYAAI</name>
<dbReference type="EMBL" id="CM023483">
    <property type="protein sequence ID" value="KAH6936680.1"/>
    <property type="molecule type" value="Genomic_DNA"/>
</dbReference>
<comment type="caution">
    <text evidence="1">The sequence shown here is derived from an EMBL/GenBank/DDBJ whole genome shotgun (WGS) entry which is preliminary data.</text>
</comment>
<gene>
    <name evidence="1" type="ORF">HPB50_020587</name>
</gene>
<organism evidence="1 2">
    <name type="scientific">Hyalomma asiaticum</name>
    <name type="common">Tick</name>
    <dbReference type="NCBI Taxonomy" id="266040"/>
    <lineage>
        <taxon>Eukaryota</taxon>
        <taxon>Metazoa</taxon>
        <taxon>Ecdysozoa</taxon>
        <taxon>Arthropoda</taxon>
        <taxon>Chelicerata</taxon>
        <taxon>Arachnida</taxon>
        <taxon>Acari</taxon>
        <taxon>Parasitiformes</taxon>
        <taxon>Ixodida</taxon>
        <taxon>Ixodoidea</taxon>
        <taxon>Ixodidae</taxon>
        <taxon>Hyalomminae</taxon>
        <taxon>Hyalomma</taxon>
    </lineage>
</organism>
<sequence>MISSLIGEATCYASHQSRHEKKNRSPQRRAQDARSLQTVPTGEVSATGVSEAEIMPCLRNSGTEDESSDTEPVRRMSDLDITPARRRMPSADMLRDVGEGIGRSREGDVAGDVGLTGCNTRR</sequence>